<dbReference type="EMBL" id="CP000108">
    <property type="protein sequence ID" value="ABB27733.1"/>
    <property type="molecule type" value="Genomic_DNA"/>
</dbReference>
<name>Q3ATE2_CHLCH</name>
<dbReference type="KEGG" id="cch:Cag_0460"/>
<dbReference type="HOGENOM" id="CLU_060196_1_0_10"/>
<dbReference type="PIRSF" id="PIRSF000090">
    <property type="entry name" value="Beta-ETF"/>
    <property type="match status" value="1"/>
</dbReference>
<evidence type="ECO:0000256" key="4">
    <source>
        <dbReference type="ARBA" id="ARBA00022982"/>
    </source>
</evidence>
<dbReference type="OrthoDB" id="9804960at2"/>
<dbReference type="STRING" id="340177.Cag_0460"/>
<dbReference type="Gene3D" id="3.40.50.620">
    <property type="entry name" value="HUPs"/>
    <property type="match status" value="1"/>
</dbReference>
<evidence type="ECO:0000256" key="3">
    <source>
        <dbReference type="ARBA" id="ARBA00022448"/>
    </source>
</evidence>
<gene>
    <name evidence="6" type="ordered locus">Cag_0460</name>
</gene>
<dbReference type="InterPro" id="IPR014729">
    <property type="entry name" value="Rossmann-like_a/b/a_fold"/>
</dbReference>
<dbReference type="InterPro" id="IPR012255">
    <property type="entry name" value="ETF_b"/>
</dbReference>
<dbReference type="SUPFAM" id="SSF52402">
    <property type="entry name" value="Adenine nucleotide alpha hydrolases-like"/>
    <property type="match status" value="1"/>
</dbReference>
<sequence>MNIVVALCQVPDVAPLVVDGALDLSRVSMVMNPYDEYALEEALRCRERFPNCTVTAVTVAALPPQELLRKALALGVDRAVFVESEELRDSYSIASRVSEAIRMLFSEQLPELCFFGKQSTDYQSGAVPAMVAHLLGLPFVSAITSLTPTAEQVEVTRDIEGGSESFMVAYPALFSTEKGLNELRHTTVKMVMEGRKKKVEHLVLPLQSVAPRVALQHVQPLERSTTCTMFTNEAALASLLAGYRAAL</sequence>
<dbReference type="PANTHER" id="PTHR21294:SF8">
    <property type="entry name" value="ELECTRON TRANSFER FLAVOPROTEIN SUBUNIT BETA"/>
    <property type="match status" value="1"/>
</dbReference>
<dbReference type="InterPro" id="IPR014730">
    <property type="entry name" value="ETF_a/b_N"/>
</dbReference>
<dbReference type="GO" id="GO:0009055">
    <property type="term" value="F:electron transfer activity"/>
    <property type="evidence" value="ECO:0007669"/>
    <property type="project" value="InterPro"/>
</dbReference>
<accession>Q3ATE2</accession>
<dbReference type="InterPro" id="IPR033948">
    <property type="entry name" value="ETF_beta_N"/>
</dbReference>
<comment type="similarity">
    <text evidence="1">Belongs to the ETF beta-subunit/FixA family.</text>
</comment>
<dbReference type="Pfam" id="PF01012">
    <property type="entry name" value="ETF"/>
    <property type="match status" value="1"/>
</dbReference>
<reference evidence="6" key="1">
    <citation type="submission" date="2005-08" db="EMBL/GenBank/DDBJ databases">
        <title>Complete sequence of Chlorobium chlorochromatii CaD3.</title>
        <authorList>
            <person name="Copeland A."/>
            <person name="Lucas S."/>
            <person name="Lapidus A."/>
            <person name="Barry K."/>
            <person name="Detter J.C."/>
            <person name="Glavina T."/>
            <person name="Hammon N."/>
            <person name="Israni S."/>
            <person name="Pitluck S."/>
            <person name="Bryant D."/>
            <person name="Schmutz J."/>
            <person name="Larimer F."/>
            <person name="Land M."/>
            <person name="Kyrpides N."/>
            <person name="Ivanova N."/>
            <person name="Richardson P."/>
        </authorList>
    </citation>
    <scope>NUCLEOTIDE SEQUENCE [LARGE SCALE GENOMIC DNA]</scope>
    <source>
        <strain evidence="6">CaD3</strain>
    </source>
</reference>
<organism evidence="6">
    <name type="scientific">Chlorobium chlorochromatii (strain CaD3)</name>
    <dbReference type="NCBI Taxonomy" id="340177"/>
    <lineage>
        <taxon>Bacteria</taxon>
        <taxon>Pseudomonadati</taxon>
        <taxon>Chlorobiota</taxon>
        <taxon>Chlorobiia</taxon>
        <taxon>Chlorobiales</taxon>
        <taxon>Chlorobiaceae</taxon>
        <taxon>Chlorobium/Pelodictyon group</taxon>
        <taxon>Chlorobium</taxon>
    </lineage>
</organism>
<dbReference type="PANTHER" id="PTHR21294">
    <property type="entry name" value="ELECTRON TRANSFER FLAVOPROTEIN BETA-SUBUNIT"/>
    <property type="match status" value="1"/>
</dbReference>
<protein>
    <recommendedName>
        <fullName evidence="2">Electron transfer flavoprotein subunit beta</fullName>
    </recommendedName>
</protein>
<evidence type="ECO:0000256" key="2">
    <source>
        <dbReference type="ARBA" id="ARBA00016797"/>
    </source>
</evidence>
<proteinExistence type="inferred from homology"/>
<evidence type="ECO:0000256" key="1">
    <source>
        <dbReference type="ARBA" id="ARBA00007557"/>
    </source>
</evidence>
<feature type="domain" description="Electron transfer flavoprotein alpha/beta-subunit N-terminal" evidence="5">
    <location>
        <begin position="19"/>
        <end position="211"/>
    </location>
</feature>
<dbReference type="CDD" id="cd01714">
    <property type="entry name" value="ETF_beta"/>
    <property type="match status" value="1"/>
</dbReference>
<keyword evidence="3" id="KW-0813">Transport</keyword>
<keyword evidence="4" id="KW-0249">Electron transport</keyword>
<dbReference type="SMART" id="SM00893">
    <property type="entry name" value="ETF"/>
    <property type="match status" value="1"/>
</dbReference>
<dbReference type="AlphaFoldDB" id="Q3ATE2"/>
<evidence type="ECO:0000259" key="5">
    <source>
        <dbReference type="SMART" id="SM00893"/>
    </source>
</evidence>
<evidence type="ECO:0000313" key="6">
    <source>
        <dbReference type="EMBL" id="ABB27733.1"/>
    </source>
</evidence>
<dbReference type="eggNOG" id="COG2086">
    <property type="taxonomic scope" value="Bacteria"/>
</dbReference>